<organism evidence="7">
    <name type="scientific">Cyprideis torosa</name>
    <dbReference type="NCBI Taxonomy" id="163714"/>
    <lineage>
        <taxon>Eukaryota</taxon>
        <taxon>Metazoa</taxon>
        <taxon>Ecdysozoa</taxon>
        <taxon>Arthropoda</taxon>
        <taxon>Crustacea</taxon>
        <taxon>Oligostraca</taxon>
        <taxon>Ostracoda</taxon>
        <taxon>Podocopa</taxon>
        <taxon>Podocopida</taxon>
        <taxon>Cytherocopina</taxon>
        <taxon>Cytheroidea</taxon>
        <taxon>Cytherideidae</taxon>
        <taxon>Cyprideis</taxon>
    </lineage>
</organism>
<dbReference type="Gene3D" id="1.10.510.10">
    <property type="entry name" value="Transferase(Phosphotransferase) domain 1"/>
    <property type="match status" value="1"/>
</dbReference>
<dbReference type="PROSITE" id="PS50011">
    <property type="entry name" value="PROTEIN_KINASE_DOM"/>
    <property type="match status" value="1"/>
</dbReference>
<keyword evidence="1" id="KW-0723">Serine/threonine-protein kinase</keyword>
<sequence>MADFGLARAKSVPTKTYSNEVVTLWYRPPDILLGSTEYSTSIDMWGVGCIFFEMATGRALFPGSNVKDEVQMIVKTLGIPSEETWPGISSNEEFLSYKFPDYTPEPLVNKAPRLDTDGLELLNRFLLYDARRRISAHDGMRHSYFSSLGPNVHKLPDTASIFTLPNIQLYKDPGHRTMSHSNSRSRRQSMVL</sequence>
<dbReference type="EMBL" id="OB685818">
    <property type="protein sequence ID" value="CAD7237216.1"/>
    <property type="molecule type" value="Genomic_DNA"/>
</dbReference>
<dbReference type="InterPro" id="IPR050108">
    <property type="entry name" value="CDK"/>
</dbReference>
<protein>
    <submittedName>
        <fullName evidence="7">Uncharacterized protein</fullName>
    </submittedName>
</protein>
<dbReference type="GO" id="GO:0005634">
    <property type="term" value="C:nucleus"/>
    <property type="evidence" value="ECO:0007669"/>
    <property type="project" value="TreeGrafter"/>
</dbReference>
<keyword evidence="3" id="KW-0547">Nucleotide-binding</keyword>
<dbReference type="GO" id="GO:0005737">
    <property type="term" value="C:cytoplasm"/>
    <property type="evidence" value="ECO:0007669"/>
    <property type="project" value="TreeGrafter"/>
</dbReference>
<feature type="compositionally biased region" description="Basic residues" evidence="6">
    <location>
        <begin position="183"/>
        <end position="192"/>
    </location>
</feature>
<dbReference type="SMART" id="SM00220">
    <property type="entry name" value="S_TKc"/>
    <property type="match status" value="1"/>
</dbReference>
<dbReference type="SUPFAM" id="SSF56112">
    <property type="entry name" value="Protein kinase-like (PK-like)"/>
    <property type="match status" value="1"/>
</dbReference>
<keyword evidence="4" id="KW-0418">Kinase</keyword>
<evidence type="ECO:0000256" key="3">
    <source>
        <dbReference type="ARBA" id="ARBA00022741"/>
    </source>
</evidence>
<name>A0A7R8WSV8_9CRUS</name>
<dbReference type="InterPro" id="IPR000719">
    <property type="entry name" value="Prot_kinase_dom"/>
</dbReference>
<dbReference type="GO" id="GO:0005524">
    <property type="term" value="F:ATP binding"/>
    <property type="evidence" value="ECO:0007669"/>
    <property type="project" value="UniProtKB-KW"/>
</dbReference>
<keyword evidence="2" id="KW-0808">Transferase</keyword>
<proteinExistence type="predicted"/>
<dbReference type="AlphaFoldDB" id="A0A7R8WSV8"/>
<evidence type="ECO:0000256" key="2">
    <source>
        <dbReference type="ARBA" id="ARBA00022679"/>
    </source>
</evidence>
<dbReference type="PANTHER" id="PTHR24056">
    <property type="entry name" value="CELL DIVISION PROTEIN KINASE"/>
    <property type="match status" value="1"/>
</dbReference>
<dbReference type="InterPro" id="IPR011009">
    <property type="entry name" value="Kinase-like_dom_sf"/>
</dbReference>
<evidence type="ECO:0000256" key="6">
    <source>
        <dbReference type="SAM" id="MobiDB-lite"/>
    </source>
</evidence>
<feature type="region of interest" description="Disordered" evidence="6">
    <location>
        <begin position="173"/>
        <end position="192"/>
    </location>
</feature>
<dbReference type="OrthoDB" id="1732493at2759"/>
<evidence type="ECO:0000313" key="7">
    <source>
        <dbReference type="EMBL" id="CAD7237216.1"/>
    </source>
</evidence>
<dbReference type="PANTHER" id="PTHR24056:SF246">
    <property type="entry name" value="ECDYSONE-INDUCED PROTEIN 63E, ISOFORM N"/>
    <property type="match status" value="1"/>
</dbReference>
<evidence type="ECO:0000256" key="4">
    <source>
        <dbReference type="ARBA" id="ARBA00022777"/>
    </source>
</evidence>
<accession>A0A7R8WSV8</accession>
<evidence type="ECO:0000256" key="1">
    <source>
        <dbReference type="ARBA" id="ARBA00022527"/>
    </source>
</evidence>
<evidence type="ECO:0000256" key="5">
    <source>
        <dbReference type="ARBA" id="ARBA00022840"/>
    </source>
</evidence>
<dbReference type="Pfam" id="PF00069">
    <property type="entry name" value="Pkinase"/>
    <property type="match status" value="1"/>
</dbReference>
<reference evidence="7" key="1">
    <citation type="submission" date="2020-11" db="EMBL/GenBank/DDBJ databases">
        <authorList>
            <person name="Tran Van P."/>
        </authorList>
    </citation>
    <scope>NUCLEOTIDE SEQUENCE</scope>
</reference>
<gene>
    <name evidence="7" type="ORF">CTOB1V02_LOCUS15031</name>
</gene>
<keyword evidence="5" id="KW-0067">ATP-binding</keyword>
<dbReference type="GO" id="GO:0004693">
    <property type="term" value="F:cyclin-dependent protein serine/threonine kinase activity"/>
    <property type="evidence" value="ECO:0007669"/>
    <property type="project" value="TreeGrafter"/>
</dbReference>